<keyword evidence="5" id="KW-0479">Metal-binding</keyword>
<dbReference type="GO" id="GO:0010181">
    <property type="term" value="F:FMN binding"/>
    <property type="evidence" value="ECO:0007669"/>
    <property type="project" value="InterPro"/>
</dbReference>
<dbReference type="GO" id="GO:0051539">
    <property type="term" value="F:4 iron, 4 sulfur cluster binding"/>
    <property type="evidence" value="ECO:0007669"/>
    <property type="project" value="UniProtKB-KW"/>
</dbReference>
<keyword evidence="7" id="KW-0411">Iron-sulfur</keyword>
<sequence length="260" mass="29094">MGDIEHMKLFEIYFSPTGGTKKVADLISKQFDYERIELDLLNEMEDFSKFTFSEKDLCIIATPSFGGRVPMVAMSNIKKLNGNGSKVILVATYGNRAYEDVLLELKDTLTTLGFVSIAAIAAVTEHSIMHQFATGRPDLQDKEELIKFSDKIKEVLKEVKDTKDLYVPGNNPYKEYKVIPLIPEVREGCSKCGLCAIKCPVNAISKENPTLVEKEKCISCMRCVSICPSKSRSVNKGSLLAISKKLEKVCSERKMNELFL</sequence>
<keyword evidence="4" id="KW-0004">4Fe-4S</keyword>
<evidence type="ECO:0000256" key="3">
    <source>
        <dbReference type="ARBA" id="ARBA00013529"/>
    </source>
</evidence>
<comment type="function">
    <text evidence="2">Ferredoxins are iron-sulfur proteins that transfer electrons in a wide variety of metabolic reactions.</text>
</comment>
<evidence type="ECO:0000256" key="6">
    <source>
        <dbReference type="ARBA" id="ARBA00023004"/>
    </source>
</evidence>
<dbReference type="GO" id="GO:0046872">
    <property type="term" value="F:metal ion binding"/>
    <property type="evidence" value="ECO:0007669"/>
    <property type="project" value="UniProtKB-KW"/>
</dbReference>
<dbReference type="Gene3D" id="3.40.50.360">
    <property type="match status" value="1"/>
</dbReference>
<reference evidence="10" key="1">
    <citation type="submission" date="2019-11" db="EMBL/GenBank/DDBJ databases">
        <authorList>
            <person name="Feng L."/>
        </authorList>
    </citation>
    <scope>NUCLEOTIDE SEQUENCE</scope>
    <source>
        <strain evidence="10">CTertiumLFYP3</strain>
    </source>
</reference>
<comment type="cofactor">
    <cofactor evidence="1">
        <name>[4Fe-4S] cluster</name>
        <dbReference type="ChEBI" id="CHEBI:49883"/>
    </cofactor>
</comment>
<dbReference type="InterPro" id="IPR047964">
    <property type="entry name" value="EFR1-like"/>
</dbReference>
<dbReference type="NCBIfam" id="NF038196">
    <property type="entry name" value="ferrodoxin_EFR1"/>
    <property type="match status" value="1"/>
</dbReference>
<dbReference type="InterPro" id="IPR029039">
    <property type="entry name" value="Flavoprotein-like_sf"/>
</dbReference>
<evidence type="ECO:0000256" key="4">
    <source>
        <dbReference type="ARBA" id="ARBA00022485"/>
    </source>
</evidence>
<feature type="domain" description="4Fe-4S ferredoxin-type" evidence="9">
    <location>
        <begin position="208"/>
        <end position="237"/>
    </location>
</feature>
<dbReference type="SUPFAM" id="SSF52218">
    <property type="entry name" value="Flavoproteins"/>
    <property type="match status" value="1"/>
</dbReference>
<accession>A0A6N3A118</accession>
<dbReference type="InterPro" id="IPR017900">
    <property type="entry name" value="4Fe4S_Fe_S_CS"/>
</dbReference>
<dbReference type="EMBL" id="CACRTO010000008">
    <property type="protein sequence ID" value="VYT85619.1"/>
    <property type="molecule type" value="Genomic_DNA"/>
</dbReference>
<dbReference type="Pfam" id="PF12838">
    <property type="entry name" value="Fer4_7"/>
    <property type="match status" value="1"/>
</dbReference>
<keyword evidence="6" id="KW-0408">Iron</keyword>
<dbReference type="PROSITE" id="PS51379">
    <property type="entry name" value="4FE4S_FER_2"/>
    <property type="match status" value="2"/>
</dbReference>
<name>A0A6N3A118_9CLOT</name>
<evidence type="ECO:0000313" key="10">
    <source>
        <dbReference type="EMBL" id="VYT85619.1"/>
    </source>
</evidence>
<dbReference type="GO" id="GO:0016651">
    <property type="term" value="F:oxidoreductase activity, acting on NAD(P)H"/>
    <property type="evidence" value="ECO:0007669"/>
    <property type="project" value="UniProtKB-ARBA"/>
</dbReference>
<gene>
    <name evidence="10" type="ORF">CTLFYP3_00845</name>
</gene>
<dbReference type="AlphaFoldDB" id="A0A6N3A118"/>
<evidence type="ECO:0000259" key="8">
    <source>
        <dbReference type="PROSITE" id="PS50902"/>
    </source>
</evidence>
<feature type="domain" description="4Fe-4S ferredoxin-type" evidence="9">
    <location>
        <begin position="181"/>
        <end position="207"/>
    </location>
</feature>
<organism evidence="10">
    <name type="scientific">Clostridium tertium</name>
    <dbReference type="NCBI Taxonomy" id="1559"/>
    <lineage>
        <taxon>Bacteria</taxon>
        <taxon>Bacillati</taxon>
        <taxon>Bacillota</taxon>
        <taxon>Clostridia</taxon>
        <taxon>Eubacteriales</taxon>
        <taxon>Clostridiaceae</taxon>
        <taxon>Clostridium</taxon>
    </lineage>
</organism>
<dbReference type="Gene3D" id="3.30.70.20">
    <property type="match status" value="1"/>
</dbReference>
<dbReference type="InterPro" id="IPR008254">
    <property type="entry name" value="Flavodoxin/NO_synth"/>
</dbReference>
<dbReference type="PROSITE" id="PS50902">
    <property type="entry name" value="FLAVODOXIN_LIKE"/>
    <property type="match status" value="1"/>
</dbReference>
<dbReference type="InterPro" id="IPR050157">
    <property type="entry name" value="PSI_iron-sulfur_center"/>
</dbReference>
<evidence type="ECO:0000259" key="9">
    <source>
        <dbReference type="PROSITE" id="PS51379"/>
    </source>
</evidence>
<dbReference type="PANTHER" id="PTHR24960:SF79">
    <property type="entry name" value="PHOTOSYSTEM I IRON-SULFUR CENTER"/>
    <property type="match status" value="1"/>
</dbReference>
<evidence type="ECO:0000256" key="7">
    <source>
        <dbReference type="ARBA" id="ARBA00023014"/>
    </source>
</evidence>
<dbReference type="PROSITE" id="PS00198">
    <property type="entry name" value="4FE4S_FER_1"/>
    <property type="match status" value="2"/>
</dbReference>
<proteinExistence type="predicted"/>
<evidence type="ECO:0000256" key="2">
    <source>
        <dbReference type="ARBA" id="ARBA00003532"/>
    </source>
</evidence>
<evidence type="ECO:0000256" key="5">
    <source>
        <dbReference type="ARBA" id="ARBA00022723"/>
    </source>
</evidence>
<evidence type="ECO:0000256" key="1">
    <source>
        <dbReference type="ARBA" id="ARBA00001966"/>
    </source>
</evidence>
<dbReference type="PANTHER" id="PTHR24960">
    <property type="entry name" value="PHOTOSYSTEM I IRON-SULFUR CENTER-RELATED"/>
    <property type="match status" value="1"/>
</dbReference>
<feature type="domain" description="Flavodoxin-like" evidence="8">
    <location>
        <begin position="9"/>
        <end position="153"/>
    </location>
</feature>
<dbReference type="InterPro" id="IPR017896">
    <property type="entry name" value="4Fe4S_Fe-S-bd"/>
</dbReference>
<dbReference type="SUPFAM" id="SSF54862">
    <property type="entry name" value="4Fe-4S ferredoxins"/>
    <property type="match status" value="1"/>
</dbReference>
<protein>
    <recommendedName>
        <fullName evidence="3">Ferredoxin</fullName>
    </recommendedName>
</protein>